<evidence type="ECO:0000256" key="1">
    <source>
        <dbReference type="SAM" id="MobiDB-lite"/>
    </source>
</evidence>
<dbReference type="Proteomes" id="UP000525652">
    <property type="component" value="Unassembled WGS sequence"/>
</dbReference>
<accession>A0A7X1AWH7</accession>
<feature type="chain" id="PRO_5030836919" description="YtxH domain-containing protein" evidence="2">
    <location>
        <begin position="22"/>
        <end position="69"/>
    </location>
</feature>
<reference evidence="3 4" key="1">
    <citation type="submission" date="2020-07" db="EMBL/GenBank/DDBJ databases">
        <authorList>
            <person name="Feng X."/>
        </authorList>
    </citation>
    <scope>NUCLEOTIDE SEQUENCE [LARGE SCALE GENOMIC DNA]</scope>
    <source>
        <strain evidence="3 4">JCM14086</strain>
    </source>
</reference>
<comment type="caution">
    <text evidence="3">The sequence shown here is derived from an EMBL/GenBank/DDBJ whole genome shotgun (WGS) entry which is preliminary data.</text>
</comment>
<keyword evidence="2" id="KW-0732">Signal</keyword>
<gene>
    <name evidence="3" type="ORF">H5P30_05800</name>
</gene>
<proteinExistence type="predicted"/>
<feature type="signal peptide" evidence="2">
    <location>
        <begin position="1"/>
        <end position="21"/>
    </location>
</feature>
<name>A0A7X1AWH7_9BACT</name>
<organism evidence="3 4">
    <name type="scientific">Puniceicoccus vermicola</name>
    <dbReference type="NCBI Taxonomy" id="388746"/>
    <lineage>
        <taxon>Bacteria</taxon>
        <taxon>Pseudomonadati</taxon>
        <taxon>Verrucomicrobiota</taxon>
        <taxon>Opitutia</taxon>
        <taxon>Puniceicoccales</taxon>
        <taxon>Puniceicoccaceae</taxon>
        <taxon>Puniceicoccus</taxon>
    </lineage>
</organism>
<dbReference type="AlphaFoldDB" id="A0A7X1AWH7"/>
<dbReference type="PROSITE" id="PS51257">
    <property type="entry name" value="PROKAR_LIPOPROTEIN"/>
    <property type="match status" value="1"/>
</dbReference>
<keyword evidence="4" id="KW-1185">Reference proteome</keyword>
<evidence type="ECO:0000313" key="3">
    <source>
        <dbReference type="EMBL" id="MBC2601285.1"/>
    </source>
</evidence>
<protein>
    <recommendedName>
        <fullName evidence="5">YtxH domain-containing protein</fullName>
    </recommendedName>
</protein>
<feature type="region of interest" description="Disordered" evidence="1">
    <location>
        <begin position="49"/>
        <end position="69"/>
    </location>
</feature>
<sequence length="69" mass="7063">MKQTKKALQLLALLLTIGGSAFVMTGCDGNMEDAADNTGDAIENAADETTDAVQDAAEETGDAVEDATN</sequence>
<dbReference type="EMBL" id="JACHVA010000052">
    <property type="protein sequence ID" value="MBC2601285.1"/>
    <property type="molecule type" value="Genomic_DNA"/>
</dbReference>
<evidence type="ECO:0008006" key="5">
    <source>
        <dbReference type="Google" id="ProtNLM"/>
    </source>
</evidence>
<dbReference type="RefSeq" id="WP_185692004.1">
    <property type="nucleotide sequence ID" value="NZ_JACHVA010000052.1"/>
</dbReference>
<evidence type="ECO:0000313" key="4">
    <source>
        <dbReference type="Proteomes" id="UP000525652"/>
    </source>
</evidence>
<evidence type="ECO:0000256" key="2">
    <source>
        <dbReference type="SAM" id="SignalP"/>
    </source>
</evidence>